<dbReference type="Pfam" id="PF03937">
    <property type="entry name" value="Sdh5"/>
    <property type="match status" value="1"/>
</dbReference>
<dbReference type="PANTHER" id="PTHR39585:SF1">
    <property type="entry name" value="FAD ASSEMBLY FACTOR SDHE"/>
    <property type="match status" value="1"/>
</dbReference>
<evidence type="ECO:0000256" key="1">
    <source>
        <dbReference type="ARBA" id="ARBA00004496"/>
    </source>
</evidence>
<dbReference type="Gene3D" id="1.10.150.250">
    <property type="entry name" value="Flavinator of succinate dehydrogenase"/>
    <property type="match status" value="1"/>
</dbReference>
<evidence type="ECO:0000256" key="3">
    <source>
        <dbReference type="ARBA" id="ARBA00023186"/>
    </source>
</evidence>
<sequence length="92" mass="10991">MEQNELFNQVLWKSRRGMLELDVLLAPFAQDCFPKLNNEQKESYIKLLSFEDPDIFRWLMGDNKPDDEEMCRIIDLVLDYSRQHVSDGQYSM</sequence>
<dbReference type="PANTHER" id="PTHR39585">
    <property type="entry name" value="FAD ASSEMBLY FACTOR SDHE"/>
    <property type="match status" value="1"/>
</dbReference>
<comment type="subcellular location">
    <subcellularLocation>
        <location evidence="1">Cytoplasm</location>
    </subcellularLocation>
</comment>
<name>A0A2H9T856_9ZZZZ</name>
<reference evidence="4" key="1">
    <citation type="journal article" date="2017" name="Appl. Environ. Microbiol.">
        <title>Molecular characterization of an Endozoicomonas-like organism causing infection in king scallop Pecten maximus L.</title>
        <authorList>
            <person name="Cano I."/>
            <person name="van Aerle R."/>
            <person name="Ross S."/>
            <person name="Verner-Jeffreys D.W."/>
            <person name="Paley R.K."/>
            <person name="Rimmer G."/>
            <person name="Ryder D."/>
            <person name="Hooper P."/>
            <person name="Stone D."/>
            <person name="Feist S.W."/>
        </authorList>
    </citation>
    <scope>NUCLEOTIDE SEQUENCE</scope>
</reference>
<dbReference type="InterPro" id="IPR050531">
    <property type="entry name" value="SdhE_FAD_assembly_factor"/>
</dbReference>
<evidence type="ECO:0000256" key="2">
    <source>
        <dbReference type="ARBA" id="ARBA00022490"/>
    </source>
</evidence>
<protein>
    <submittedName>
        <fullName evidence="4">FAD assembly factor SdhE</fullName>
    </submittedName>
</protein>
<accession>A0A2H9T856</accession>
<dbReference type="GO" id="GO:0005737">
    <property type="term" value="C:cytoplasm"/>
    <property type="evidence" value="ECO:0007669"/>
    <property type="project" value="UniProtKB-SubCell"/>
</dbReference>
<dbReference type="AlphaFoldDB" id="A0A2H9T856"/>
<dbReference type="InterPro" id="IPR036714">
    <property type="entry name" value="SDH_sf"/>
</dbReference>
<dbReference type="GO" id="GO:0006105">
    <property type="term" value="P:succinate metabolic process"/>
    <property type="evidence" value="ECO:0007669"/>
    <property type="project" value="TreeGrafter"/>
</dbReference>
<dbReference type="SUPFAM" id="SSF109910">
    <property type="entry name" value="YgfY-like"/>
    <property type="match status" value="1"/>
</dbReference>
<proteinExistence type="predicted"/>
<keyword evidence="3" id="KW-0143">Chaperone</keyword>
<evidence type="ECO:0000313" key="4">
    <source>
        <dbReference type="EMBL" id="PJE79393.1"/>
    </source>
</evidence>
<keyword evidence="2" id="KW-0963">Cytoplasm</keyword>
<gene>
    <name evidence="4" type="primary">sdhE</name>
    <name evidence="4" type="ORF">CI610_01640</name>
</gene>
<comment type="caution">
    <text evidence="4">The sequence shown here is derived from an EMBL/GenBank/DDBJ whole genome shotgun (WGS) entry which is preliminary data.</text>
</comment>
<dbReference type="EMBL" id="NSIT01000072">
    <property type="protein sequence ID" value="PJE79393.1"/>
    <property type="molecule type" value="Genomic_DNA"/>
</dbReference>
<dbReference type="InterPro" id="IPR005631">
    <property type="entry name" value="SDH"/>
</dbReference>
<organism evidence="4">
    <name type="scientific">invertebrate metagenome</name>
    <dbReference type="NCBI Taxonomy" id="1711999"/>
    <lineage>
        <taxon>unclassified sequences</taxon>
        <taxon>metagenomes</taxon>
        <taxon>organismal metagenomes</taxon>
    </lineage>
</organism>